<dbReference type="AlphaFoldDB" id="A0A151B4R1"/>
<dbReference type="OrthoDB" id="1947780at2"/>
<gene>
    <name evidence="5" type="ORF">CLTEP_12110</name>
</gene>
<dbReference type="InterPro" id="IPR008969">
    <property type="entry name" value="CarboxyPept-like_regulatory"/>
</dbReference>
<dbReference type="InterPro" id="IPR051685">
    <property type="entry name" value="Ycf3/AcsC/BcsC/TPR_MFPF"/>
</dbReference>
<keyword evidence="4" id="KW-0472">Membrane</keyword>
<evidence type="ECO:0000256" key="4">
    <source>
        <dbReference type="SAM" id="Phobius"/>
    </source>
</evidence>
<keyword evidence="2 3" id="KW-0802">TPR repeat</keyword>
<evidence type="ECO:0000256" key="3">
    <source>
        <dbReference type="PROSITE-ProRule" id="PRU00339"/>
    </source>
</evidence>
<dbReference type="PANTHER" id="PTHR44943:SF8">
    <property type="entry name" value="TPR REPEAT-CONTAINING PROTEIN MJ0263"/>
    <property type="match status" value="1"/>
</dbReference>
<keyword evidence="1" id="KW-0677">Repeat</keyword>
<dbReference type="SUPFAM" id="SSF49464">
    <property type="entry name" value="Carboxypeptidase regulatory domain-like"/>
    <property type="match status" value="1"/>
</dbReference>
<dbReference type="InterPro" id="IPR019734">
    <property type="entry name" value="TPR_rpt"/>
</dbReference>
<evidence type="ECO:0000256" key="1">
    <source>
        <dbReference type="ARBA" id="ARBA00022737"/>
    </source>
</evidence>
<dbReference type="InterPro" id="IPR011990">
    <property type="entry name" value="TPR-like_helical_dom_sf"/>
</dbReference>
<evidence type="ECO:0000313" key="5">
    <source>
        <dbReference type="EMBL" id="KYH34889.1"/>
    </source>
</evidence>
<dbReference type="PATRIC" id="fig|1121338.3.peg.1243"/>
<dbReference type="STRING" id="1121338.CLTEP_12110"/>
<keyword evidence="6" id="KW-1185">Reference proteome</keyword>
<keyword evidence="4" id="KW-1133">Transmembrane helix</keyword>
<feature type="transmembrane region" description="Helical" evidence="4">
    <location>
        <begin position="7"/>
        <end position="28"/>
    </location>
</feature>
<dbReference type="PROSITE" id="PS50005">
    <property type="entry name" value="TPR"/>
    <property type="match status" value="1"/>
</dbReference>
<dbReference type="Gene3D" id="1.25.40.10">
    <property type="entry name" value="Tetratricopeptide repeat domain"/>
    <property type="match status" value="2"/>
</dbReference>
<keyword evidence="4" id="KW-0812">Transmembrane</keyword>
<proteinExistence type="predicted"/>
<reference evidence="5 6" key="1">
    <citation type="submission" date="2016-02" db="EMBL/GenBank/DDBJ databases">
        <title>Genome sequence of Clostridium tepidiprofundi DSM 19306.</title>
        <authorList>
            <person name="Poehlein A."/>
            <person name="Daniel R."/>
        </authorList>
    </citation>
    <scope>NUCLEOTIDE SEQUENCE [LARGE SCALE GENOMIC DNA]</scope>
    <source>
        <strain evidence="5 6">DSM 19306</strain>
    </source>
</reference>
<sequence>MKKNRSKYLLIVVVVLVICICIVVPKLILLKADKSFKNGDVETSKVLYRKYVNIVPFSSHKAKALFRLADNIAPEDSTFAKMEFYSTGETSWTGTLTIKQVNDAAKYYEEIYNNYSESEYYKKAYKRLLEIYTITSDYEKGRELINAQINSKDSDIRIVAEKYNILYLIFNGEYDKAENIAKSILNERNDYEIYLMLGDMEISRGNFEKAEEYYKNGENDNLYKSYTEMYYKHYNLFGNVRGKSLAQRASELYNGNSEIKGNVTLNGKPVPNAVVYIVDRDWGKRIKGIFPIRSCPPYDGICVRTNLKGEFSVKKLHEGEYITILSLPVLKFSQNKTVLSKNTLNRRIKLKNNESVEYDFSFVEPLNVVEPKNRVDVTGGKVHIKWEKVKGAAYYRINTIEYCDPFELKGSSVFSPITDKIRDIEYDIDIDDFKFKKPGGSFSDNDGLMNVQAYLGIVIPGAYIPLTVSAYDSNDNIITSSLPIQADKDDMILIAIKGKLTEGDKLIIDKKPEEALKYYEEYIKKNPNDVHALMVLSRLYYNGTKVIFGENKKERCENKDVHKAVEIAKRAYELTGNAEYLKETLNAVAFDSNNKNDYKWVIEEMLKLPKSELTYTEYENLGRMYLKLGKIKEADKYYDKFDDLSEHYFIRSILLKIYFEDFDRAFEMAQSNKFKFWNRNKYEFVQNIKKLNKIDKSSESYKVFRTLVKSILIQENGYKEKYNNEISKIKIGVLNSIMKEIAEDYNIE</sequence>
<protein>
    <submittedName>
        <fullName evidence="5">Tetratricopeptide repeat protein</fullName>
    </submittedName>
</protein>
<feature type="repeat" description="TPR" evidence="3">
    <location>
        <begin position="615"/>
        <end position="648"/>
    </location>
</feature>
<comment type="caution">
    <text evidence="5">The sequence shown here is derived from an EMBL/GenBank/DDBJ whole genome shotgun (WGS) entry which is preliminary data.</text>
</comment>
<dbReference type="EMBL" id="LTBA01000009">
    <property type="protein sequence ID" value="KYH34889.1"/>
    <property type="molecule type" value="Genomic_DNA"/>
</dbReference>
<dbReference type="SUPFAM" id="SSF81901">
    <property type="entry name" value="HCP-like"/>
    <property type="match status" value="1"/>
</dbReference>
<evidence type="ECO:0000313" key="6">
    <source>
        <dbReference type="Proteomes" id="UP000075531"/>
    </source>
</evidence>
<name>A0A151B4R1_9CLOT</name>
<dbReference type="RefSeq" id="WP_066824016.1">
    <property type="nucleotide sequence ID" value="NZ_LTBA01000009.1"/>
</dbReference>
<dbReference type="SUPFAM" id="SSF48452">
    <property type="entry name" value="TPR-like"/>
    <property type="match status" value="1"/>
</dbReference>
<organism evidence="5 6">
    <name type="scientific">Clostridium tepidiprofundi DSM 19306</name>
    <dbReference type="NCBI Taxonomy" id="1121338"/>
    <lineage>
        <taxon>Bacteria</taxon>
        <taxon>Bacillati</taxon>
        <taxon>Bacillota</taxon>
        <taxon>Clostridia</taxon>
        <taxon>Eubacteriales</taxon>
        <taxon>Clostridiaceae</taxon>
        <taxon>Clostridium</taxon>
    </lineage>
</organism>
<accession>A0A151B4R1</accession>
<dbReference type="PANTHER" id="PTHR44943">
    <property type="entry name" value="CELLULOSE SYNTHASE OPERON PROTEIN C"/>
    <property type="match status" value="1"/>
</dbReference>
<dbReference type="Proteomes" id="UP000075531">
    <property type="component" value="Unassembled WGS sequence"/>
</dbReference>
<evidence type="ECO:0000256" key="2">
    <source>
        <dbReference type="ARBA" id="ARBA00022803"/>
    </source>
</evidence>